<name>A0A1G8CMR5_BACOV</name>
<dbReference type="PANTHER" id="PTHR43022:SF1">
    <property type="entry name" value="PROTEIN SMF"/>
    <property type="match status" value="1"/>
</dbReference>
<accession>A0A1G8CMR5</accession>
<dbReference type="Gene3D" id="3.40.50.450">
    <property type="match status" value="1"/>
</dbReference>
<dbReference type="PANTHER" id="PTHR43022">
    <property type="entry name" value="PROTEIN SMF"/>
    <property type="match status" value="1"/>
</dbReference>
<evidence type="ECO:0000313" key="4">
    <source>
        <dbReference type="Proteomes" id="UP000181870"/>
    </source>
</evidence>
<comment type="similarity">
    <text evidence="1">Belongs to the DprA/Smf family.</text>
</comment>
<reference evidence="4" key="1">
    <citation type="submission" date="2016-10" db="EMBL/GenBank/DDBJ databases">
        <authorList>
            <person name="Varghese N."/>
            <person name="Submissions S."/>
        </authorList>
    </citation>
    <scope>NUCLEOTIDE SEQUENCE [LARGE SCALE GENOMIC DNA]</scope>
    <source>
        <strain evidence="4">NLAE-zl-C57</strain>
    </source>
</reference>
<dbReference type="GO" id="GO:0009294">
    <property type="term" value="P:DNA-mediated transformation"/>
    <property type="evidence" value="ECO:0007669"/>
    <property type="project" value="InterPro"/>
</dbReference>
<proteinExistence type="inferred from homology"/>
<gene>
    <name evidence="3" type="ORF">SAMN05192582_100668</name>
</gene>
<dbReference type="SUPFAM" id="SSF102405">
    <property type="entry name" value="MCP/YpsA-like"/>
    <property type="match status" value="1"/>
</dbReference>
<evidence type="ECO:0000313" key="3">
    <source>
        <dbReference type="EMBL" id="SDH46841.1"/>
    </source>
</evidence>
<protein>
    <submittedName>
        <fullName evidence="3">Predicted Rossmann fold nucleotide-binding protein DprA/Smf involved in DNA uptake</fullName>
    </submittedName>
</protein>
<dbReference type="AlphaFoldDB" id="A0A1G8CMR5"/>
<dbReference type="InterPro" id="IPR003488">
    <property type="entry name" value="DprA"/>
</dbReference>
<dbReference type="RefSeq" id="WP_218132451.1">
    <property type="nucleotide sequence ID" value="NZ_FNDO01000006.1"/>
</dbReference>
<dbReference type="EMBL" id="FNDO01000006">
    <property type="protein sequence ID" value="SDH46841.1"/>
    <property type="molecule type" value="Genomic_DNA"/>
</dbReference>
<evidence type="ECO:0000259" key="2">
    <source>
        <dbReference type="Pfam" id="PF02481"/>
    </source>
</evidence>
<sequence length="373" mass="42545">MKEEYAYWMALAHTEKMRIVKKNDIIVRCFEKKMNLSDFFHSKPSLWKEIFELSEEEINWINSAKAELPNYSFLAEDLLEQGYELIPILSPDYPKTLKANLKKTYAPTILYIKGNKQLLQESSIAIVGSRHAGENSLIFTDNIARKAVSENKVIVSGYAKGIDRQALDSALHYNGKSIIILPQGITTFTSGFKALYKEIINGKVLVASTFQPKAPWNTGLAMARNVYIYGMASEIYVAESDTKGGTWAGVMDGLRKMRKIYVRRPSSEEKNANHLLVEKGAIPVSMQGDIYETETPQFYANEPKVEYENLQDRIIKVLKGRKLSSKEIIERLALDWSSRKMTDYLKRIQGIETINQSPKRYTVKDSNNEPTLF</sequence>
<dbReference type="Pfam" id="PF02481">
    <property type="entry name" value="DNA_processg_A"/>
    <property type="match status" value="1"/>
</dbReference>
<dbReference type="Proteomes" id="UP000181870">
    <property type="component" value="Unassembled WGS sequence"/>
</dbReference>
<dbReference type="InterPro" id="IPR057666">
    <property type="entry name" value="DrpA_SLOG"/>
</dbReference>
<organism evidence="3 4">
    <name type="scientific">Bacteroides ovatus</name>
    <dbReference type="NCBI Taxonomy" id="28116"/>
    <lineage>
        <taxon>Bacteria</taxon>
        <taxon>Pseudomonadati</taxon>
        <taxon>Bacteroidota</taxon>
        <taxon>Bacteroidia</taxon>
        <taxon>Bacteroidales</taxon>
        <taxon>Bacteroidaceae</taxon>
        <taxon>Bacteroides</taxon>
    </lineage>
</organism>
<feature type="domain" description="Smf/DprA SLOG" evidence="2">
    <location>
        <begin position="85"/>
        <end position="292"/>
    </location>
</feature>
<evidence type="ECO:0000256" key="1">
    <source>
        <dbReference type="ARBA" id="ARBA00006525"/>
    </source>
</evidence>